<feature type="region of interest" description="Disordered" evidence="1">
    <location>
        <begin position="285"/>
        <end position="336"/>
    </location>
</feature>
<evidence type="ECO:0000313" key="2">
    <source>
        <dbReference type="EMBL" id="KFE61083.1"/>
    </source>
</evidence>
<organism evidence="2 3">
    <name type="scientific">Hyalangium minutum</name>
    <dbReference type="NCBI Taxonomy" id="394096"/>
    <lineage>
        <taxon>Bacteria</taxon>
        <taxon>Pseudomonadati</taxon>
        <taxon>Myxococcota</taxon>
        <taxon>Myxococcia</taxon>
        <taxon>Myxococcales</taxon>
        <taxon>Cystobacterineae</taxon>
        <taxon>Archangiaceae</taxon>
        <taxon>Hyalangium</taxon>
    </lineage>
</organism>
<protein>
    <recommendedName>
        <fullName evidence="4">Acetoacetate decarboxylase</fullName>
    </recommendedName>
</protein>
<dbReference type="InterPro" id="IPR023375">
    <property type="entry name" value="ADC_dom_sf"/>
</dbReference>
<dbReference type="EMBL" id="JMCB01000025">
    <property type="protein sequence ID" value="KFE61083.1"/>
    <property type="molecule type" value="Genomic_DNA"/>
</dbReference>
<evidence type="ECO:0008006" key="4">
    <source>
        <dbReference type="Google" id="ProtNLM"/>
    </source>
</evidence>
<proteinExistence type="predicted"/>
<evidence type="ECO:0000256" key="1">
    <source>
        <dbReference type="SAM" id="MobiDB-lite"/>
    </source>
</evidence>
<dbReference type="InterPro" id="IPR010451">
    <property type="entry name" value="Acetoacetate_decarboxylase"/>
</dbReference>
<dbReference type="Pfam" id="PF06314">
    <property type="entry name" value="ADC"/>
    <property type="match status" value="1"/>
</dbReference>
<reference evidence="2 3" key="1">
    <citation type="submission" date="2014-04" db="EMBL/GenBank/DDBJ databases">
        <title>Genome assembly of Hyalangium minutum DSM 14724.</title>
        <authorList>
            <person name="Sharma G."/>
            <person name="Subramanian S."/>
        </authorList>
    </citation>
    <scope>NUCLEOTIDE SEQUENCE [LARGE SCALE GENOMIC DNA]</scope>
    <source>
        <strain evidence="2 3">DSM 14724</strain>
    </source>
</reference>
<sequence length="336" mass="36750">MFRVPQRIKQQTGRFSRVDGIPYELPINSRASPALMAAFTIDAGAAAQLLPGNEVHPLRLWGNKAALFVTVIDYRDTDIGPYIEFSIAIPCTHGARPAPTVLPLLFQKHYGVGQYVVDLPVSTEISVKGGKGIWGMPKHQANLDFRIGAQTISSQYDKDGQLAVRIEIDRPGKAWLPLRASGANYCQFRGMLMKSFIYFRGKFAFRLGKKASARLTMGEHPRVQPLKKLGISQEPFFVGFLPSSSGELDDHFECWFLSSPSLPPPQPEGLESVVSLGLSQQWLAPPAAAGRQSTLSPGTPAMTDGSEHVPETEASEKEEPRRPDTLTDDAGMGAHP</sequence>
<dbReference type="AlphaFoldDB" id="A0A085W070"/>
<evidence type="ECO:0000313" key="3">
    <source>
        <dbReference type="Proteomes" id="UP000028725"/>
    </source>
</evidence>
<dbReference type="STRING" id="394096.DB31_4518"/>
<name>A0A085W070_9BACT</name>
<accession>A0A085W070</accession>
<dbReference type="PATRIC" id="fig|394096.3.peg.8250"/>
<comment type="caution">
    <text evidence="2">The sequence shown here is derived from an EMBL/GenBank/DDBJ whole genome shotgun (WGS) entry which is preliminary data.</text>
</comment>
<dbReference type="RefSeq" id="WP_083969184.1">
    <property type="nucleotide sequence ID" value="NZ_JMCB01000025.1"/>
</dbReference>
<gene>
    <name evidence="2" type="ORF">DB31_4518</name>
</gene>
<dbReference type="Proteomes" id="UP000028725">
    <property type="component" value="Unassembled WGS sequence"/>
</dbReference>
<dbReference type="OrthoDB" id="834556at2"/>
<feature type="compositionally biased region" description="Basic and acidic residues" evidence="1">
    <location>
        <begin position="305"/>
        <end position="325"/>
    </location>
</feature>
<keyword evidence="3" id="KW-1185">Reference proteome</keyword>
<dbReference type="SUPFAM" id="SSF160104">
    <property type="entry name" value="Acetoacetate decarboxylase-like"/>
    <property type="match status" value="1"/>
</dbReference>
<dbReference type="GO" id="GO:0016829">
    <property type="term" value="F:lyase activity"/>
    <property type="evidence" value="ECO:0007669"/>
    <property type="project" value="InterPro"/>
</dbReference>
<dbReference type="Gene3D" id="2.40.400.10">
    <property type="entry name" value="Acetoacetate decarboxylase-like"/>
    <property type="match status" value="1"/>
</dbReference>